<dbReference type="PROSITE" id="PS51367">
    <property type="entry name" value="THAUMATIN_2"/>
    <property type="match status" value="1"/>
</dbReference>
<dbReference type="SMART" id="SM00205">
    <property type="entry name" value="THN"/>
    <property type="match status" value="1"/>
</dbReference>
<comment type="caution">
    <text evidence="5">The sequence shown here is derived from an EMBL/GenBank/DDBJ whole genome shotgun (WGS) entry which is preliminary data.</text>
</comment>
<keyword evidence="6" id="KW-1185">Reference proteome</keyword>
<dbReference type="PRINTS" id="PR00347">
    <property type="entry name" value="THAUMATIN"/>
</dbReference>
<dbReference type="PIRSF" id="PIRSF002703">
    <property type="entry name" value="Thaumatin"/>
    <property type="match status" value="1"/>
</dbReference>
<evidence type="ECO:0008006" key="7">
    <source>
        <dbReference type="Google" id="ProtNLM"/>
    </source>
</evidence>
<name>A0ABD3TX18_SINWO</name>
<reference evidence="5 6" key="1">
    <citation type="submission" date="2024-11" db="EMBL/GenBank/DDBJ databases">
        <title>Chromosome-level genome assembly of the freshwater bivalve Anodonta woodiana.</title>
        <authorList>
            <person name="Chen X."/>
        </authorList>
    </citation>
    <scope>NUCLEOTIDE SEQUENCE [LARGE SCALE GENOMIC DNA]</scope>
    <source>
        <strain evidence="5">MN2024</strain>
        <tissue evidence="5">Gills</tissue>
    </source>
</reference>
<sequence length="244" mass="26585">MSRVIVLLCILGACAANHQLLIHNHCHQTIWVGILGNPHPIPERGGFELRSWQSHTITVVNNWSGRVWGRTHCGGSRCETGDCGGGKIQCNGAGGIPPATLAEITFDAGSSHNQDFYDISLVDGYNLQMSMAPRQGTFKPGGGRYYCTRAGCNTDLNRICPSELQVYGTGGVVACMSACMKFNRDDYCCRGAHRTPQTCPPSRYSRTFKQACPDAYSYAYDDQSSTFTCNGYSAGTTSYDINFC</sequence>
<feature type="signal peptide" evidence="4">
    <location>
        <begin position="1"/>
        <end position="16"/>
    </location>
</feature>
<comment type="similarity">
    <text evidence="1">Belongs to the thaumatin family.</text>
</comment>
<feature type="disulfide bond" evidence="3">
    <location>
        <begin position="179"/>
        <end position="188"/>
    </location>
</feature>
<proteinExistence type="inferred from homology"/>
<evidence type="ECO:0000313" key="6">
    <source>
        <dbReference type="Proteomes" id="UP001634394"/>
    </source>
</evidence>
<evidence type="ECO:0000256" key="1">
    <source>
        <dbReference type="ARBA" id="ARBA00010607"/>
    </source>
</evidence>
<dbReference type="InterPro" id="IPR037176">
    <property type="entry name" value="Osmotin/thaumatin-like_sf"/>
</dbReference>
<feature type="disulfide bond" evidence="3">
    <location>
        <begin position="189"/>
        <end position="199"/>
    </location>
</feature>
<dbReference type="Gene3D" id="2.60.110.10">
    <property type="entry name" value="Thaumatin"/>
    <property type="match status" value="1"/>
</dbReference>
<protein>
    <recommendedName>
        <fullName evidence="7">Thaumatin-like protein</fullName>
    </recommendedName>
</protein>
<dbReference type="FunFam" id="2.60.110.10:FF:000002">
    <property type="entry name" value="Thaumatin-like protein 1a"/>
    <property type="match status" value="1"/>
</dbReference>
<dbReference type="AlphaFoldDB" id="A0ABD3TX18"/>
<feature type="disulfide bond" evidence="3">
    <location>
        <begin position="160"/>
        <end position="175"/>
    </location>
</feature>
<dbReference type="CDD" id="cd09218">
    <property type="entry name" value="TLP-PA"/>
    <property type="match status" value="1"/>
</dbReference>
<dbReference type="PANTHER" id="PTHR31048">
    <property type="entry name" value="OS03G0233200 PROTEIN"/>
    <property type="match status" value="1"/>
</dbReference>
<dbReference type="InterPro" id="IPR001938">
    <property type="entry name" value="Thaumatin"/>
</dbReference>
<organism evidence="5 6">
    <name type="scientific">Sinanodonta woodiana</name>
    <name type="common">Chinese pond mussel</name>
    <name type="synonym">Anodonta woodiana</name>
    <dbReference type="NCBI Taxonomy" id="1069815"/>
    <lineage>
        <taxon>Eukaryota</taxon>
        <taxon>Metazoa</taxon>
        <taxon>Spiralia</taxon>
        <taxon>Lophotrochozoa</taxon>
        <taxon>Mollusca</taxon>
        <taxon>Bivalvia</taxon>
        <taxon>Autobranchia</taxon>
        <taxon>Heteroconchia</taxon>
        <taxon>Palaeoheterodonta</taxon>
        <taxon>Unionida</taxon>
        <taxon>Unionoidea</taxon>
        <taxon>Unionidae</taxon>
        <taxon>Unioninae</taxon>
        <taxon>Sinanodonta</taxon>
    </lineage>
</organism>
<dbReference type="Proteomes" id="UP001634394">
    <property type="component" value="Unassembled WGS sequence"/>
</dbReference>
<evidence type="ECO:0000256" key="3">
    <source>
        <dbReference type="PIRSR" id="PIRSR002703-1"/>
    </source>
</evidence>
<keyword evidence="4" id="KW-0732">Signal</keyword>
<feature type="chain" id="PRO_5044822937" description="Thaumatin-like protein" evidence="4">
    <location>
        <begin position="17"/>
        <end position="244"/>
    </location>
</feature>
<keyword evidence="2 3" id="KW-1015">Disulfide bond</keyword>
<evidence type="ECO:0000256" key="2">
    <source>
        <dbReference type="ARBA" id="ARBA00023157"/>
    </source>
</evidence>
<evidence type="ECO:0000256" key="4">
    <source>
        <dbReference type="SAM" id="SignalP"/>
    </source>
</evidence>
<feature type="disulfide bond" evidence="3">
    <location>
        <begin position="83"/>
        <end position="90"/>
    </location>
</feature>
<dbReference type="SUPFAM" id="SSF49870">
    <property type="entry name" value="Osmotin, thaumatin-like protein"/>
    <property type="match status" value="1"/>
</dbReference>
<evidence type="ECO:0000313" key="5">
    <source>
        <dbReference type="EMBL" id="KAL3841709.1"/>
    </source>
</evidence>
<feature type="disulfide bond" evidence="3">
    <location>
        <begin position="26"/>
        <end position="244"/>
    </location>
</feature>
<dbReference type="EMBL" id="JBJQND010000017">
    <property type="protein sequence ID" value="KAL3841709.1"/>
    <property type="molecule type" value="Genomic_DNA"/>
</dbReference>
<feature type="disulfide bond" evidence="3">
    <location>
        <begin position="152"/>
        <end position="212"/>
    </location>
</feature>
<accession>A0ABD3TX18</accession>
<feature type="disulfide bond" evidence="3">
    <location>
        <begin position="73"/>
        <end position="78"/>
    </location>
</feature>
<gene>
    <name evidence="5" type="ORF">ACJMK2_019815</name>
</gene>
<dbReference type="Pfam" id="PF00314">
    <property type="entry name" value="Thaumatin"/>
    <property type="match status" value="1"/>
</dbReference>
<feature type="disulfide bond" evidence="3">
    <location>
        <begin position="147"/>
        <end position="229"/>
    </location>
</feature>